<dbReference type="GO" id="GO:0000270">
    <property type="term" value="P:peptidoglycan metabolic process"/>
    <property type="evidence" value="ECO:0007669"/>
    <property type="project" value="TreeGrafter"/>
</dbReference>
<proteinExistence type="inferred from homology"/>
<protein>
    <submittedName>
        <fullName evidence="4">D-alanyl-D-alanine carboxypeptidase/D-alanyl-D-alanine-endopeptidase</fullName>
        <ecNumber evidence="4">3.4.16.4</ecNumber>
    </submittedName>
</protein>
<reference evidence="4 5" key="1">
    <citation type="submission" date="2015-11" db="EMBL/GenBank/DDBJ databases">
        <title>Genomic analysis of 38 Legionella species identifies large and diverse effector repertoires.</title>
        <authorList>
            <person name="Burstein D."/>
            <person name="Amaro F."/>
            <person name="Zusman T."/>
            <person name="Lifshitz Z."/>
            <person name="Cohen O."/>
            <person name="Gilbert J.A."/>
            <person name="Pupko T."/>
            <person name="Shuman H.A."/>
            <person name="Segal G."/>
        </authorList>
    </citation>
    <scope>NUCLEOTIDE SEQUENCE [LARGE SCALE GENOMIC DNA]</scope>
    <source>
        <strain evidence="4 5">ORW</strain>
    </source>
</reference>
<feature type="signal peptide" evidence="3">
    <location>
        <begin position="1"/>
        <end position="19"/>
    </location>
</feature>
<dbReference type="Proteomes" id="UP000054921">
    <property type="component" value="Unassembled WGS sequence"/>
</dbReference>
<dbReference type="GO" id="GO:0009002">
    <property type="term" value="F:serine-type D-Ala-D-Ala carboxypeptidase activity"/>
    <property type="evidence" value="ECO:0007669"/>
    <property type="project" value="UniProtKB-EC"/>
</dbReference>
<dbReference type="SUPFAM" id="SSF56601">
    <property type="entry name" value="beta-lactamase/transpeptidase-like"/>
    <property type="match status" value="1"/>
</dbReference>
<keyword evidence="2 4" id="KW-0378">Hydrolase</keyword>
<organism evidence="4 5">
    <name type="scientific">Legionella cherrii</name>
    <dbReference type="NCBI Taxonomy" id="28084"/>
    <lineage>
        <taxon>Bacteria</taxon>
        <taxon>Pseudomonadati</taxon>
        <taxon>Pseudomonadota</taxon>
        <taxon>Gammaproteobacteria</taxon>
        <taxon>Legionellales</taxon>
        <taxon>Legionellaceae</taxon>
        <taxon>Legionella</taxon>
    </lineage>
</organism>
<keyword evidence="3" id="KW-0732">Signal</keyword>
<dbReference type="InterPro" id="IPR012338">
    <property type="entry name" value="Beta-lactam/transpept-like"/>
</dbReference>
<comment type="caution">
    <text evidence="4">The sequence shown here is derived from an EMBL/GenBank/DDBJ whole genome shotgun (WGS) entry which is preliminary data.</text>
</comment>
<keyword evidence="4" id="KW-0645">Protease</keyword>
<feature type="chain" id="PRO_5006911769" evidence="3">
    <location>
        <begin position="20"/>
        <end position="597"/>
    </location>
</feature>
<name>A0A0W0SAV3_9GAMM</name>
<dbReference type="Pfam" id="PF02113">
    <property type="entry name" value="Peptidase_S13"/>
    <property type="match status" value="1"/>
</dbReference>
<dbReference type="EC" id="3.4.16.4" evidence="4"/>
<keyword evidence="4" id="KW-0121">Carboxypeptidase</keyword>
<dbReference type="InterPro" id="IPR000667">
    <property type="entry name" value="Peptidase_S13"/>
</dbReference>
<dbReference type="NCBIfam" id="TIGR00666">
    <property type="entry name" value="PBP4"/>
    <property type="match status" value="1"/>
</dbReference>
<evidence type="ECO:0000313" key="4">
    <source>
        <dbReference type="EMBL" id="KTC80503.1"/>
    </source>
</evidence>
<dbReference type="PRINTS" id="PR00922">
    <property type="entry name" value="DADACBPTASE3"/>
</dbReference>
<accession>A0A0W0SAV3</accession>
<evidence type="ECO:0000313" key="5">
    <source>
        <dbReference type="Proteomes" id="UP000054921"/>
    </source>
</evidence>
<dbReference type="GO" id="GO:0006508">
    <property type="term" value="P:proteolysis"/>
    <property type="evidence" value="ECO:0007669"/>
    <property type="project" value="InterPro"/>
</dbReference>
<dbReference type="EMBL" id="LNXW01000013">
    <property type="protein sequence ID" value="KTC80503.1"/>
    <property type="molecule type" value="Genomic_DNA"/>
</dbReference>
<sequence>MRKTLTGVFLLALSAFAYSASIQTEVDRLINRVNPNVNLGIVVLDLTSGKVLYRRNAQRLYIPASNLKLFSEAAALMVLGPDYRFKNQLSLSAGTIQQGVLQGNVYVRLSGDPSFSRDDLNTLLSSLKEWNIHAIQGNVYIDSSLANVDPYPPGWLTTDLSYSYGAPNAPVMVDSNRLTVTVNPGAQAGDPAVVEVDDGGGAIALNNQTTTKVDSKGCGVGFSLDQENHLTVRGCVGVGQWAVQQRLAIKNPLMYAQAMIKSQLAKSNIQLNGQVQLGKTPAGSLLIATQHSKQLSQLMADTLKPSDNLYADSLYLHTAEKLNNGIPVNWRDAQSLVKNFLQSQTGIDFSNAIFTDGSGLSRYSLVTPEQTISLLKFLYQRFPLSYEYIAALPISGRDGTLQKRFKIPTQQGFVRAKTGTMTGINSLSGYLYTANGHTLAFAMYVNRQPGKASGPGRPVLDAICTYFLQNSPGSSRLSRIFSPHQRISFQLNPTQAERQKAHQAKWRRLESALRTALRGQSVNVIYRGNELIVNDNQADPGKVWSTLQAVVKKYPFAVMLSAKTLSINPSGNPALLWVEAVDLPNQVQRTWSIREAA</sequence>
<dbReference type="AlphaFoldDB" id="A0A0W0SAV3"/>
<dbReference type="PANTHER" id="PTHR30023:SF0">
    <property type="entry name" value="PENICILLIN-SENSITIVE CARBOXYPEPTIDASE A"/>
    <property type="match status" value="1"/>
</dbReference>
<evidence type="ECO:0000256" key="2">
    <source>
        <dbReference type="ARBA" id="ARBA00022801"/>
    </source>
</evidence>
<evidence type="ECO:0000256" key="3">
    <source>
        <dbReference type="SAM" id="SignalP"/>
    </source>
</evidence>
<dbReference type="RefSeq" id="WP_058388013.1">
    <property type="nucleotide sequence ID" value="NZ_LNXW01000013.1"/>
</dbReference>
<dbReference type="OrthoDB" id="9802627at2"/>
<dbReference type="Gene3D" id="3.50.80.20">
    <property type="entry name" value="D-Ala-D-Ala carboxypeptidase C, peptidase S13"/>
    <property type="match status" value="1"/>
</dbReference>
<dbReference type="STRING" id="28084.Lche_2523"/>
<dbReference type="Gene3D" id="3.40.710.10">
    <property type="entry name" value="DD-peptidase/beta-lactamase superfamily"/>
    <property type="match status" value="2"/>
</dbReference>
<evidence type="ECO:0000256" key="1">
    <source>
        <dbReference type="ARBA" id="ARBA00006096"/>
    </source>
</evidence>
<dbReference type="PATRIC" id="fig|28084.5.peg.2729"/>
<comment type="similarity">
    <text evidence="1">Belongs to the peptidase S13 family.</text>
</comment>
<dbReference type="PANTHER" id="PTHR30023">
    <property type="entry name" value="D-ALANYL-D-ALANINE CARBOXYPEPTIDASE"/>
    <property type="match status" value="1"/>
</dbReference>
<gene>
    <name evidence="4" type="ORF">Lche_2523</name>
</gene>